<reference evidence="1 2" key="1">
    <citation type="journal article" date="2011" name="Cell">
        <title>The monarch butterfly genome yields insights into long-distance migration.</title>
        <authorList>
            <person name="Zhan S."/>
            <person name="Merlin C."/>
            <person name="Boore J.L."/>
            <person name="Reppert S.M."/>
        </authorList>
    </citation>
    <scope>NUCLEOTIDE SEQUENCE [LARGE SCALE GENOMIC DNA]</scope>
    <source>
        <strain evidence="1">F-2</strain>
    </source>
</reference>
<dbReference type="AlphaFoldDB" id="A0A212EHB1"/>
<dbReference type="InterPro" id="IPR050754">
    <property type="entry name" value="FKBP4/5/8-like"/>
</dbReference>
<dbReference type="Proteomes" id="UP000007151">
    <property type="component" value="Unassembled WGS sequence"/>
</dbReference>
<dbReference type="Gene3D" id="1.25.40.10">
    <property type="entry name" value="Tetratricopeptide repeat domain"/>
    <property type="match status" value="1"/>
</dbReference>
<dbReference type="KEGG" id="dpl:KGM_212857"/>
<comment type="caution">
    <text evidence="1">The sequence shown here is derived from an EMBL/GenBank/DDBJ whole genome shotgun (WGS) entry which is preliminary data.</text>
</comment>
<dbReference type="OrthoDB" id="433738at2759"/>
<dbReference type="InterPro" id="IPR019734">
    <property type="entry name" value="TPR_rpt"/>
</dbReference>
<dbReference type="SMART" id="SM00028">
    <property type="entry name" value="TPR"/>
    <property type="match status" value="2"/>
</dbReference>
<name>A0A212EHB1_DANPL</name>
<evidence type="ECO:0000313" key="1">
    <source>
        <dbReference type="EMBL" id="OWR40877.1"/>
    </source>
</evidence>
<organism evidence="1 2">
    <name type="scientific">Danaus plexippus plexippus</name>
    <dbReference type="NCBI Taxonomy" id="278856"/>
    <lineage>
        <taxon>Eukaryota</taxon>
        <taxon>Metazoa</taxon>
        <taxon>Ecdysozoa</taxon>
        <taxon>Arthropoda</taxon>
        <taxon>Hexapoda</taxon>
        <taxon>Insecta</taxon>
        <taxon>Pterygota</taxon>
        <taxon>Neoptera</taxon>
        <taxon>Endopterygota</taxon>
        <taxon>Lepidoptera</taxon>
        <taxon>Glossata</taxon>
        <taxon>Ditrysia</taxon>
        <taxon>Papilionoidea</taxon>
        <taxon>Nymphalidae</taxon>
        <taxon>Danainae</taxon>
        <taxon>Danaini</taxon>
        <taxon>Danaina</taxon>
        <taxon>Danaus</taxon>
        <taxon>Danaus</taxon>
    </lineage>
</organism>
<protein>
    <submittedName>
        <fullName evidence="1">Uncharacterized protein</fullName>
    </submittedName>
</protein>
<dbReference type="PROSITE" id="PS50005">
    <property type="entry name" value="TPR"/>
    <property type="match status" value="1"/>
</dbReference>
<sequence>MMFKETIVSFRPEREIRKTILVPGDYNLVPYEDARCKIRLGDVKCSNRAGPCEIEPESRIFNIPFDGNVIIGDMDSFIDRDVEILLQRMCSGEISRANLTYKNSHGDLIKEITFRIELVDVTEEQLISDWSWARLFESAAHHKERGVQLVKDKRVVDGFRRFSKAMKMLIAIEPVDKSSIDDERVKEFINMRVKLYNNMAHCQLQFEEFGAALDLCSRALKYDSENIKALYRRSIAYVGLHMYEEAWTDIQRALSIDPNDKASLMKANELRPHFEKMNENYNTVIKKMFR</sequence>
<keyword evidence="2" id="KW-1185">Reference proteome</keyword>
<evidence type="ECO:0000313" key="2">
    <source>
        <dbReference type="Proteomes" id="UP000007151"/>
    </source>
</evidence>
<accession>A0A212EHB1</accession>
<dbReference type="PANTHER" id="PTHR46512:SF10">
    <property type="entry name" value="FK506-BINDING PROTEIN-LIKE"/>
    <property type="match status" value="1"/>
</dbReference>
<dbReference type="SUPFAM" id="SSF48452">
    <property type="entry name" value="TPR-like"/>
    <property type="match status" value="1"/>
</dbReference>
<dbReference type="eggNOG" id="KOG0543">
    <property type="taxonomic scope" value="Eukaryota"/>
</dbReference>
<dbReference type="FunCoup" id="A0A212EHB1">
    <property type="interactions" value="142"/>
</dbReference>
<dbReference type="InterPro" id="IPR011990">
    <property type="entry name" value="TPR-like_helical_dom_sf"/>
</dbReference>
<dbReference type="STRING" id="278856.A0A212EHB1"/>
<dbReference type="EMBL" id="AGBW02014918">
    <property type="protein sequence ID" value="OWR40877.1"/>
    <property type="molecule type" value="Genomic_DNA"/>
</dbReference>
<proteinExistence type="predicted"/>
<gene>
    <name evidence="1" type="ORF">KGM_212857</name>
</gene>
<dbReference type="PANTHER" id="PTHR46512">
    <property type="entry name" value="PEPTIDYLPROLYL ISOMERASE"/>
    <property type="match status" value="1"/>
</dbReference>